<keyword evidence="2" id="KW-0732">Signal</keyword>
<gene>
    <name evidence="3" type="ORF">JOF56_000434</name>
</gene>
<feature type="signal peptide" evidence="2">
    <location>
        <begin position="1"/>
        <end position="27"/>
    </location>
</feature>
<feature type="chain" id="PRO_5047053617" description="Lipoprotein CseA" evidence="2">
    <location>
        <begin position="28"/>
        <end position="193"/>
    </location>
</feature>
<protein>
    <recommendedName>
        <fullName evidence="5">Lipoprotein CseA</fullName>
    </recommendedName>
</protein>
<dbReference type="Proteomes" id="UP001519332">
    <property type="component" value="Unassembled WGS sequence"/>
</dbReference>
<evidence type="ECO:0000313" key="3">
    <source>
        <dbReference type="EMBL" id="MBP2320049.1"/>
    </source>
</evidence>
<evidence type="ECO:0000313" key="4">
    <source>
        <dbReference type="Proteomes" id="UP001519332"/>
    </source>
</evidence>
<accession>A0ABS4T7Z0</accession>
<comment type="caution">
    <text evidence="3">The sequence shown here is derived from an EMBL/GenBank/DDBJ whole genome shotgun (WGS) entry which is preliminary data.</text>
</comment>
<keyword evidence="4" id="KW-1185">Reference proteome</keyword>
<proteinExistence type="predicted"/>
<organism evidence="3 4">
    <name type="scientific">Kibdelosporangium banguiense</name>
    <dbReference type="NCBI Taxonomy" id="1365924"/>
    <lineage>
        <taxon>Bacteria</taxon>
        <taxon>Bacillati</taxon>
        <taxon>Actinomycetota</taxon>
        <taxon>Actinomycetes</taxon>
        <taxon>Pseudonocardiales</taxon>
        <taxon>Pseudonocardiaceae</taxon>
        <taxon>Kibdelosporangium</taxon>
    </lineage>
</organism>
<evidence type="ECO:0000256" key="1">
    <source>
        <dbReference type="SAM" id="MobiDB-lite"/>
    </source>
</evidence>
<evidence type="ECO:0008006" key="5">
    <source>
        <dbReference type="Google" id="ProtNLM"/>
    </source>
</evidence>
<dbReference type="RefSeq" id="WP_209633837.1">
    <property type="nucleotide sequence ID" value="NZ_JAGINW010000001.1"/>
</dbReference>
<feature type="compositionally biased region" description="Pro residues" evidence="1">
    <location>
        <begin position="39"/>
        <end position="50"/>
    </location>
</feature>
<evidence type="ECO:0000256" key="2">
    <source>
        <dbReference type="SAM" id="SignalP"/>
    </source>
</evidence>
<sequence>MRSAWMAILCVITLAVMSLSACGPANGGVQVEGRASQVTPPPSTPPPPSDETPSFDAVALLRADPKVSDKIKSTLTPCVQGRYPVDARYADVTEDGTADLIVTVVPCDSKAIVDAPDYLRGGGVLANYIYDLKPKPPVDVFASEDPGQLVEQRNGILQVIRWEYRTNDRSCCPSLQTSVLYKWSGTAFELFKK</sequence>
<name>A0ABS4T7Z0_9PSEU</name>
<dbReference type="EMBL" id="JAGINW010000001">
    <property type="protein sequence ID" value="MBP2320049.1"/>
    <property type="molecule type" value="Genomic_DNA"/>
</dbReference>
<feature type="region of interest" description="Disordered" evidence="1">
    <location>
        <begin position="32"/>
        <end position="53"/>
    </location>
</feature>
<dbReference type="PROSITE" id="PS51257">
    <property type="entry name" value="PROKAR_LIPOPROTEIN"/>
    <property type="match status" value="1"/>
</dbReference>
<reference evidence="3 4" key="1">
    <citation type="submission" date="2021-03" db="EMBL/GenBank/DDBJ databases">
        <title>Sequencing the genomes of 1000 actinobacteria strains.</title>
        <authorList>
            <person name="Klenk H.-P."/>
        </authorList>
    </citation>
    <scope>NUCLEOTIDE SEQUENCE [LARGE SCALE GENOMIC DNA]</scope>
    <source>
        <strain evidence="3 4">DSM 46670</strain>
    </source>
</reference>